<proteinExistence type="predicted"/>
<dbReference type="PATRIC" id="fig|582.24.peg.7129"/>
<dbReference type="EMBL" id="JZSH01000584">
    <property type="protein sequence ID" value="KJF75660.1"/>
    <property type="molecule type" value="Genomic_DNA"/>
</dbReference>
<dbReference type="PANTHER" id="PTHR37625">
    <property type="entry name" value="OUTER MEMBRANE LIPOPROTEIN-RELATED"/>
    <property type="match status" value="1"/>
</dbReference>
<dbReference type="Proteomes" id="UP000032582">
    <property type="component" value="Unassembled WGS sequence"/>
</dbReference>
<reference evidence="1 2" key="1">
    <citation type="submission" date="2015-02" db="EMBL/GenBank/DDBJ databases">
        <title>Whole genome shotgun sequencing of cultured foodborne pathogen.</title>
        <authorList>
            <person name="Timme R."/>
            <person name="Allard M.W."/>
            <person name="Strain E."/>
            <person name="Evans P.S."/>
            <person name="Brown E."/>
        </authorList>
    </citation>
    <scope>NUCLEOTIDE SEQUENCE [LARGE SCALE GENOMIC DNA]</scope>
    <source>
        <strain evidence="1 2">GCSL-TSO-24</strain>
    </source>
</reference>
<evidence type="ECO:0000313" key="1">
    <source>
        <dbReference type="EMBL" id="KJF75660.1"/>
    </source>
</evidence>
<dbReference type="Gene3D" id="2.60.40.4150">
    <property type="entry name" value="Type VI secretion system, lipoprotein SciN"/>
    <property type="match status" value="1"/>
</dbReference>
<comment type="caution">
    <text evidence="1">The sequence shown here is derived from an EMBL/GenBank/DDBJ whole genome shotgun (WGS) entry which is preliminary data.</text>
</comment>
<dbReference type="PANTHER" id="PTHR37625:SF4">
    <property type="entry name" value="OUTER MEMBRANE LIPOPROTEIN"/>
    <property type="match status" value="1"/>
</dbReference>
<dbReference type="InterPro" id="IPR017734">
    <property type="entry name" value="T6SS_SciN"/>
</dbReference>
<evidence type="ECO:0008006" key="3">
    <source>
        <dbReference type="Google" id="ProtNLM"/>
    </source>
</evidence>
<protein>
    <recommendedName>
        <fullName evidence="3">Type VI secretion system lipoprotein TssJ</fullName>
    </recommendedName>
</protein>
<dbReference type="Pfam" id="PF12790">
    <property type="entry name" value="T6SS-SciN"/>
    <property type="match status" value="1"/>
</dbReference>
<dbReference type="InterPro" id="IPR038706">
    <property type="entry name" value="Type_VI_SciN-like_sf"/>
</dbReference>
<name>A0A0D8L160_MORMO</name>
<gene>
    <name evidence="1" type="ORF">UA45_22420</name>
</gene>
<evidence type="ECO:0000313" key="2">
    <source>
        <dbReference type="Proteomes" id="UP000032582"/>
    </source>
</evidence>
<dbReference type="AlphaFoldDB" id="A0A0D8L160"/>
<sequence>MKHRIPLLMFIFLFLGPVSCQFGTLPETGMLRVLIRAEENSNPNADNQPAPVVLRIYQLSSDEIFQRERFMPLWQQDQVLLKEQLLARKVTEPVYPGSRETLLLQLQSGTTHIGVLAGFSAAAQAKNKQVIAVLPLPLMQVSLFLDGQTLSLTAGADDES</sequence>
<dbReference type="NCBIfam" id="TIGR03352">
    <property type="entry name" value="VI_chp_3"/>
    <property type="match status" value="1"/>
</dbReference>
<accession>A0A0D8L160</accession>
<organism evidence="1 2">
    <name type="scientific">Morganella morganii</name>
    <name type="common">Proteus morganii</name>
    <dbReference type="NCBI Taxonomy" id="582"/>
    <lineage>
        <taxon>Bacteria</taxon>
        <taxon>Pseudomonadati</taxon>
        <taxon>Pseudomonadota</taxon>
        <taxon>Gammaproteobacteria</taxon>
        <taxon>Enterobacterales</taxon>
        <taxon>Morganellaceae</taxon>
        <taxon>Morganella</taxon>
    </lineage>
</organism>